<organism evidence="1 2">
    <name type="scientific">Sphingobacterium bovistauri</name>
    <dbReference type="NCBI Taxonomy" id="2781959"/>
    <lineage>
        <taxon>Bacteria</taxon>
        <taxon>Pseudomonadati</taxon>
        <taxon>Bacteroidota</taxon>
        <taxon>Sphingobacteriia</taxon>
        <taxon>Sphingobacteriales</taxon>
        <taxon>Sphingobacteriaceae</taxon>
        <taxon>Sphingobacterium</taxon>
    </lineage>
</organism>
<comment type="caution">
    <text evidence="1">The sequence shown here is derived from an EMBL/GenBank/DDBJ whole genome shotgun (WGS) entry which is preliminary data.</text>
</comment>
<accession>A0ABS7Z0S4</accession>
<evidence type="ECO:0008006" key="3">
    <source>
        <dbReference type="Google" id="ProtNLM"/>
    </source>
</evidence>
<proteinExistence type="predicted"/>
<reference evidence="1" key="1">
    <citation type="submission" date="2020-10" db="EMBL/GenBank/DDBJ databases">
        <authorList>
            <person name="Lu T."/>
            <person name="Wang Q."/>
            <person name="Han X."/>
        </authorList>
    </citation>
    <scope>NUCLEOTIDE SEQUENCE</scope>
    <source>
        <strain evidence="1">WQ 366</strain>
    </source>
</reference>
<evidence type="ECO:0000313" key="2">
    <source>
        <dbReference type="Proteomes" id="UP001165302"/>
    </source>
</evidence>
<evidence type="ECO:0000313" key="1">
    <source>
        <dbReference type="EMBL" id="MCA5003765.1"/>
    </source>
</evidence>
<gene>
    <name evidence="1" type="ORF">IPZ78_01215</name>
</gene>
<protein>
    <recommendedName>
        <fullName evidence="3">DKNYY family protein</fullName>
    </recommendedName>
</protein>
<keyword evidence="2" id="KW-1185">Reference proteome</keyword>
<dbReference type="RefSeq" id="WP_225551099.1">
    <property type="nucleotide sequence ID" value="NZ_JADEYP010000001.1"/>
</dbReference>
<dbReference type="Proteomes" id="UP001165302">
    <property type="component" value="Unassembled WGS sequence"/>
</dbReference>
<dbReference type="EMBL" id="JADEYP010000001">
    <property type="protein sequence ID" value="MCA5003765.1"/>
    <property type="molecule type" value="Genomic_DNA"/>
</dbReference>
<sequence length="244" mass="28297">MQNWQDSLFNLGQKIYAPNTSELERIESNFLFIKILVSALKEPNSYFFNFDKLKIISSVRSPDDTFRIFSWNIPMHDGSYLYYGSIQRKSGSLNLIPLLDKTFEIKNAELDIVGNDFWYGAQYYDIIPFQKDKYILLGWKGHNAQNTKKVIEVLRFMPNGDIKLGDNIFLEDTSLARKIFTYAKEATMLLAFQNADHRIIFDHLVPLEDSTNQRNVPDLTHDAYLLEGKGLKLLKDVLVLNLDN</sequence>
<name>A0ABS7Z0S4_9SPHI</name>